<reference evidence="1 2" key="1">
    <citation type="journal article" date="2019" name="Commun. Biol.">
        <title>The bagworm genome reveals a unique fibroin gene that provides high tensile strength.</title>
        <authorList>
            <person name="Kono N."/>
            <person name="Nakamura H."/>
            <person name="Ohtoshi R."/>
            <person name="Tomita M."/>
            <person name="Numata K."/>
            <person name="Arakawa K."/>
        </authorList>
    </citation>
    <scope>NUCLEOTIDE SEQUENCE [LARGE SCALE GENOMIC DNA]</scope>
</reference>
<dbReference type="Proteomes" id="UP000299102">
    <property type="component" value="Unassembled WGS sequence"/>
</dbReference>
<sequence>MESRDRISSYRPEGVVEGVHLAAVEGDVLLRVVGRGGAGREALGDGLLDVGRIVLGQSALFPGAGVAWGTHTRINRLRLRTLATYDGLAGEPGDDRLIKNPARANEHSFNILRLSQ</sequence>
<evidence type="ECO:0000313" key="2">
    <source>
        <dbReference type="Proteomes" id="UP000299102"/>
    </source>
</evidence>
<name>A0A4C1VZ36_EUMVA</name>
<comment type="caution">
    <text evidence="1">The sequence shown here is derived from an EMBL/GenBank/DDBJ whole genome shotgun (WGS) entry which is preliminary data.</text>
</comment>
<evidence type="ECO:0000313" key="1">
    <source>
        <dbReference type="EMBL" id="GBP43850.1"/>
    </source>
</evidence>
<accession>A0A4C1VZ36</accession>
<dbReference type="EMBL" id="BGZK01000443">
    <property type="protein sequence ID" value="GBP43850.1"/>
    <property type="molecule type" value="Genomic_DNA"/>
</dbReference>
<organism evidence="1 2">
    <name type="scientific">Eumeta variegata</name>
    <name type="common">Bagworm moth</name>
    <name type="synonym">Eumeta japonica</name>
    <dbReference type="NCBI Taxonomy" id="151549"/>
    <lineage>
        <taxon>Eukaryota</taxon>
        <taxon>Metazoa</taxon>
        <taxon>Ecdysozoa</taxon>
        <taxon>Arthropoda</taxon>
        <taxon>Hexapoda</taxon>
        <taxon>Insecta</taxon>
        <taxon>Pterygota</taxon>
        <taxon>Neoptera</taxon>
        <taxon>Endopterygota</taxon>
        <taxon>Lepidoptera</taxon>
        <taxon>Glossata</taxon>
        <taxon>Ditrysia</taxon>
        <taxon>Tineoidea</taxon>
        <taxon>Psychidae</taxon>
        <taxon>Oiketicinae</taxon>
        <taxon>Eumeta</taxon>
    </lineage>
</organism>
<protein>
    <submittedName>
        <fullName evidence="1">Uncharacterized protein</fullName>
    </submittedName>
</protein>
<keyword evidence="2" id="KW-1185">Reference proteome</keyword>
<gene>
    <name evidence="1" type="ORF">EVAR_82282_1</name>
</gene>
<dbReference type="AlphaFoldDB" id="A0A4C1VZ36"/>
<proteinExistence type="predicted"/>